<feature type="region of interest" description="Disordered" evidence="1">
    <location>
        <begin position="143"/>
        <end position="172"/>
    </location>
</feature>
<reference evidence="2" key="1">
    <citation type="submission" date="2016-04" db="EMBL/GenBank/DDBJ databases">
        <authorList>
            <person name="Nguyen H.D."/>
            <person name="Kesanakurti P."/>
            <person name="Cullis J."/>
            <person name="Levesque C.A."/>
            <person name="Hambleton S."/>
        </authorList>
    </citation>
    <scope>NUCLEOTIDE SEQUENCE</scope>
    <source>
        <strain evidence="2">DAOMC 238032</strain>
    </source>
</reference>
<evidence type="ECO:0000256" key="1">
    <source>
        <dbReference type="SAM" id="MobiDB-lite"/>
    </source>
</evidence>
<gene>
    <name evidence="2" type="ORF">A4X03_0g8402</name>
</gene>
<proteinExistence type="predicted"/>
<feature type="region of interest" description="Disordered" evidence="1">
    <location>
        <begin position="1"/>
        <end position="55"/>
    </location>
</feature>
<name>A0A177T608_9BASI</name>
<feature type="compositionally biased region" description="Pro residues" evidence="1">
    <location>
        <begin position="148"/>
        <end position="166"/>
    </location>
</feature>
<feature type="compositionally biased region" description="Low complexity" evidence="1">
    <location>
        <begin position="1"/>
        <end position="43"/>
    </location>
</feature>
<organism evidence="2 3">
    <name type="scientific">Tilletia caries</name>
    <name type="common">wheat bunt fungus</name>
    <dbReference type="NCBI Taxonomy" id="13290"/>
    <lineage>
        <taxon>Eukaryota</taxon>
        <taxon>Fungi</taxon>
        <taxon>Dikarya</taxon>
        <taxon>Basidiomycota</taxon>
        <taxon>Ustilaginomycotina</taxon>
        <taxon>Exobasidiomycetes</taxon>
        <taxon>Tilletiales</taxon>
        <taxon>Tilletiaceae</taxon>
        <taxon>Tilletia</taxon>
    </lineage>
</organism>
<dbReference type="Proteomes" id="UP000077671">
    <property type="component" value="Unassembled WGS sequence"/>
</dbReference>
<reference evidence="2" key="2">
    <citation type="journal article" date="2019" name="IMA Fungus">
        <title>Genome sequencing and comparison of five Tilletia species to identify candidate genes for the detection of regulated species infecting wheat.</title>
        <authorList>
            <person name="Nguyen H.D.T."/>
            <person name="Sultana T."/>
            <person name="Kesanakurti P."/>
            <person name="Hambleton S."/>
        </authorList>
    </citation>
    <scope>NUCLEOTIDE SEQUENCE</scope>
    <source>
        <strain evidence="2">DAOMC 238032</strain>
    </source>
</reference>
<dbReference type="AlphaFoldDB" id="A0A177T608"/>
<protein>
    <submittedName>
        <fullName evidence="2">Uncharacterized protein</fullName>
    </submittedName>
</protein>
<sequence length="210" mass="23242">MAPAPKKTTPKKTSTPTSKPASQNPVLRSANRPPRANRPSRSAVQTVVPTSDDEDHSWDIRRIVDTRKNPNTGKTQARVLWESSWIDLDAFSDEASAVCDCLRIDALKAELAHSYHCQPSDIVADFAGRLHVNVNIVPSSSMQINVRPSPPRSALPAPVAPPPLPHNPNKKRRVRSFNALVRRYEETRNDQRAAAAGRTLLQLRDTHSTV</sequence>
<evidence type="ECO:0000313" key="3">
    <source>
        <dbReference type="Proteomes" id="UP000077671"/>
    </source>
</evidence>
<dbReference type="EMBL" id="LWDD02002509">
    <property type="protein sequence ID" value="KAE8240745.1"/>
    <property type="molecule type" value="Genomic_DNA"/>
</dbReference>
<accession>A0A177T608</accession>
<evidence type="ECO:0000313" key="2">
    <source>
        <dbReference type="EMBL" id="KAE8240745.1"/>
    </source>
</evidence>
<comment type="caution">
    <text evidence="2">The sequence shown here is derived from an EMBL/GenBank/DDBJ whole genome shotgun (WGS) entry which is preliminary data.</text>
</comment>